<comment type="subcellular location">
    <subcellularLocation>
        <location evidence="2">Cell membrane</location>
        <topology evidence="2">Multi-pass membrane protein</topology>
    </subcellularLocation>
</comment>
<feature type="transmembrane region" description="Helical" evidence="8">
    <location>
        <begin position="52"/>
        <end position="75"/>
    </location>
</feature>
<dbReference type="InterPro" id="IPR050367">
    <property type="entry name" value="APC_superfamily"/>
</dbReference>
<feature type="transmembrane region" description="Helical" evidence="8">
    <location>
        <begin position="339"/>
        <end position="359"/>
    </location>
</feature>
<gene>
    <name evidence="9" type="ORF">SAMN02799620_01319</name>
</gene>
<dbReference type="InterPro" id="IPR002293">
    <property type="entry name" value="AA/rel_permease1"/>
</dbReference>
<reference evidence="10" key="1">
    <citation type="submission" date="2016-10" db="EMBL/GenBank/DDBJ databases">
        <authorList>
            <person name="Varghese N."/>
            <person name="Submissions S."/>
        </authorList>
    </citation>
    <scope>NUCLEOTIDE SEQUENCE [LARGE SCALE GENOMIC DNA]</scope>
    <source>
        <strain evidence="10">UNC267MFSha1.1M11</strain>
    </source>
</reference>
<comment type="similarity">
    <text evidence="3">Belongs to the amino acid-polyamine-organocation (APC) superfamily.</text>
</comment>
<dbReference type="PIRSF" id="PIRSF006060">
    <property type="entry name" value="AA_transporter"/>
    <property type="match status" value="1"/>
</dbReference>
<name>A0A1G4VNQ6_9MYCO</name>
<evidence type="ECO:0000256" key="3">
    <source>
        <dbReference type="ARBA" id="ARBA00009523"/>
    </source>
</evidence>
<evidence type="ECO:0000256" key="4">
    <source>
        <dbReference type="ARBA" id="ARBA00022475"/>
    </source>
</evidence>
<evidence type="ECO:0000256" key="2">
    <source>
        <dbReference type="ARBA" id="ARBA00004651"/>
    </source>
</evidence>
<accession>A0A1G4VNQ6</accession>
<feature type="transmembrane region" description="Helical" evidence="8">
    <location>
        <begin position="157"/>
        <end position="180"/>
    </location>
</feature>
<protein>
    <submittedName>
        <fullName evidence="9">Amino acid transporter</fullName>
    </submittedName>
</protein>
<feature type="transmembrane region" description="Helical" evidence="8">
    <location>
        <begin position="402"/>
        <end position="422"/>
    </location>
</feature>
<evidence type="ECO:0000256" key="5">
    <source>
        <dbReference type="ARBA" id="ARBA00022692"/>
    </source>
</evidence>
<evidence type="ECO:0000313" key="9">
    <source>
        <dbReference type="EMBL" id="SCX08808.1"/>
    </source>
</evidence>
<feature type="transmembrane region" description="Helical" evidence="8">
    <location>
        <begin position="434"/>
        <end position="453"/>
    </location>
</feature>
<evidence type="ECO:0000256" key="1">
    <source>
        <dbReference type="ARBA" id="ARBA00002249"/>
    </source>
</evidence>
<proteinExistence type="inferred from homology"/>
<keyword evidence="7 8" id="KW-0472">Membrane</keyword>
<dbReference type="GO" id="GO:0005886">
    <property type="term" value="C:plasma membrane"/>
    <property type="evidence" value="ECO:0007669"/>
    <property type="project" value="UniProtKB-SubCell"/>
</dbReference>
<feature type="transmembrane region" description="Helical" evidence="8">
    <location>
        <begin position="96"/>
        <end position="120"/>
    </location>
</feature>
<organism evidence="9 10">
    <name type="scientific">Mycolicibacterium fluoranthenivorans</name>
    <dbReference type="NCBI Taxonomy" id="258505"/>
    <lineage>
        <taxon>Bacteria</taxon>
        <taxon>Bacillati</taxon>
        <taxon>Actinomycetota</taxon>
        <taxon>Actinomycetes</taxon>
        <taxon>Mycobacteriales</taxon>
        <taxon>Mycobacteriaceae</taxon>
        <taxon>Mycolicibacterium</taxon>
    </lineage>
</organism>
<dbReference type="Proteomes" id="UP000199707">
    <property type="component" value="Unassembled WGS sequence"/>
</dbReference>
<evidence type="ECO:0000256" key="7">
    <source>
        <dbReference type="ARBA" id="ARBA00023136"/>
    </source>
</evidence>
<dbReference type="PANTHER" id="PTHR42770">
    <property type="entry name" value="AMINO ACID TRANSPORTER-RELATED"/>
    <property type="match status" value="1"/>
</dbReference>
<evidence type="ECO:0000313" key="10">
    <source>
        <dbReference type="Proteomes" id="UP000199707"/>
    </source>
</evidence>
<dbReference type="RefSeq" id="WP_090354728.1">
    <property type="nucleotide sequence ID" value="NZ_FMUB01000002.1"/>
</dbReference>
<feature type="transmembrane region" description="Helical" evidence="8">
    <location>
        <begin position="365"/>
        <end position="390"/>
    </location>
</feature>
<keyword evidence="5 8" id="KW-0812">Transmembrane</keyword>
<feature type="transmembrane region" description="Helical" evidence="8">
    <location>
        <begin position="239"/>
        <end position="263"/>
    </location>
</feature>
<keyword evidence="4" id="KW-1003">Cell membrane</keyword>
<keyword evidence="6 8" id="KW-1133">Transmembrane helix</keyword>
<feature type="transmembrane region" description="Helical" evidence="8">
    <location>
        <begin position="132"/>
        <end position="150"/>
    </location>
</feature>
<dbReference type="Gene3D" id="1.20.1740.10">
    <property type="entry name" value="Amino acid/polyamine transporter I"/>
    <property type="match status" value="1"/>
</dbReference>
<evidence type="ECO:0000256" key="8">
    <source>
        <dbReference type="SAM" id="Phobius"/>
    </source>
</evidence>
<dbReference type="Pfam" id="PF13520">
    <property type="entry name" value="AA_permease_2"/>
    <property type="match status" value="1"/>
</dbReference>
<feature type="transmembrane region" description="Helical" evidence="8">
    <location>
        <begin position="283"/>
        <end position="303"/>
    </location>
</feature>
<dbReference type="GO" id="GO:0022857">
    <property type="term" value="F:transmembrane transporter activity"/>
    <property type="evidence" value="ECO:0007669"/>
    <property type="project" value="InterPro"/>
</dbReference>
<feature type="transmembrane region" description="Helical" evidence="8">
    <location>
        <begin position="21"/>
        <end position="46"/>
    </location>
</feature>
<dbReference type="PANTHER" id="PTHR42770:SF11">
    <property type="entry name" value="INNER MEMBRANE TRANSPORT PROTEIN YBAT"/>
    <property type="match status" value="1"/>
</dbReference>
<dbReference type="STRING" id="1502745.SAMN02799620_01319"/>
<dbReference type="AlphaFoldDB" id="A0A1G4VNQ6"/>
<comment type="function">
    <text evidence="1">Probable amino-acid or metabolite transport protein.</text>
</comment>
<feature type="transmembrane region" description="Helical" evidence="8">
    <location>
        <begin position="200"/>
        <end position="218"/>
    </location>
</feature>
<dbReference type="EMBL" id="FMUB01000002">
    <property type="protein sequence ID" value="SCX08808.1"/>
    <property type="molecule type" value="Genomic_DNA"/>
</dbReference>
<sequence>MAQPAPPAQSLNSNSIGLVPGVFQALTHMGPAAGVASSLLVAVAFAGPATPLAVLLALIVILLVGVAIGSLARVFSSAGGLADYVEQCLGKRAGAFVGWLYAPLELLIAPIVLVFFGQFLSGTINAAAGVDIPWWVFVIPAALLVCLLNIRGVQQSTATGVVMGAAEIGTFLVLAVWMIVAGGHHNTLAVFNPANALEPGWTGVFKAVVFSILAFQGFETAAPLAEEVKDPRRTIPRTIMYSAVACGAFYVLCSYASVIGWGFDDMANFATADSPWIDLAHKFWGPAWVLVLLALFNSFLGNINAGTIAASRIVFAFGRMGRLPARFGSTHPTHATPTFAIYFQTGVSIIVALGLGLILGPVTTFSVLGALITVFAIIIYIMTCLACIKYHLTDRAERGTNIVLHVVFPGLAIAILLAPLYFQFIPWPEYPGNLGNIAAIVVIGCAAAAALLANFRGEPASVLAAPDLSPIDITDEKG</sequence>
<evidence type="ECO:0000256" key="6">
    <source>
        <dbReference type="ARBA" id="ARBA00022989"/>
    </source>
</evidence>